<protein>
    <submittedName>
        <fullName evidence="1">Predicted protein</fullName>
    </submittedName>
</protein>
<organism evidence="1 2">
    <name type="scientific">Streptomyces viridosporus (strain ATCC 14672 / DSM 40746 / JCM 4963 / KCTC 9882 / NRRL B-12104 / FH 1290)</name>
    <name type="common">Streptomyces ghanaensis</name>
    <dbReference type="NCBI Taxonomy" id="566461"/>
    <lineage>
        <taxon>Bacteria</taxon>
        <taxon>Bacillati</taxon>
        <taxon>Actinomycetota</taxon>
        <taxon>Actinomycetes</taxon>
        <taxon>Kitasatosporales</taxon>
        <taxon>Streptomycetaceae</taxon>
        <taxon>Streptomyces</taxon>
    </lineage>
</organism>
<evidence type="ECO:0000313" key="1">
    <source>
        <dbReference type="EMBL" id="EFE72208.2"/>
    </source>
</evidence>
<gene>
    <name evidence="1" type="ORF">SSFG_07443</name>
</gene>
<dbReference type="Proteomes" id="UP000003824">
    <property type="component" value="Unassembled WGS sequence"/>
</dbReference>
<dbReference type="AlphaFoldDB" id="D5ZNS7"/>
<evidence type="ECO:0000313" key="2">
    <source>
        <dbReference type="Proteomes" id="UP000003824"/>
    </source>
</evidence>
<reference evidence="2" key="1">
    <citation type="submission" date="2008-12" db="EMBL/GenBank/DDBJ databases">
        <title>Annotation of Streptomyces ghanaensis ATCC 14672.</title>
        <authorList>
            <consortium name="The Broad Institute Genome Sequencing Platform"/>
            <consortium name="Broad Institute Microbial Sequencing Center"/>
            <person name="Fischbach M."/>
            <person name="Ward D."/>
            <person name="Young S."/>
            <person name="Kodira C.D."/>
            <person name="Zeng Q."/>
            <person name="Koehrsen M."/>
            <person name="Godfrey P."/>
            <person name="Alvarado L."/>
            <person name="Berlin A.M."/>
            <person name="Borenstein D."/>
            <person name="Chen Z."/>
            <person name="Engels R."/>
            <person name="Freedman E."/>
            <person name="Gellesch M."/>
            <person name="Goldberg J."/>
            <person name="Griggs A."/>
            <person name="Gujja S."/>
            <person name="Heiman D.I."/>
            <person name="Hepburn T.A."/>
            <person name="Howarth C."/>
            <person name="Jen D."/>
            <person name="Larson L."/>
            <person name="Lewis B."/>
            <person name="Mehta T."/>
            <person name="Park D."/>
            <person name="Pearson M."/>
            <person name="Roberts A."/>
            <person name="Saif S."/>
            <person name="Shea T.D."/>
            <person name="Shenoy N."/>
            <person name="Sisk P."/>
            <person name="Stolte C."/>
            <person name="Sykes S.N."/>
            <person name="Walk T."/>
            <person name="White J."/>
            <person name="Yandava C."/>
            <person name="Straight P."/>
            <person name="Clardy J."/>
            <person name="Hung D."/>
            <person name="Kolter R."/>
            <person name="Mekalanos J."/>
            <person name="Walker S."/>
            <person name="Walsh C.T."/>
            <person name="Wieland B.L.C."/>
            <person name="Ilzarbe M."/>
            <person name="Galagan J."/>
            <person name="Nusbaum C."/>
            <person name="Birren B."/>
        </authorList>
    </citation>
    <scope>NUCLEOTIDE SEQUENCE [LARGE SCALE GENOMIC DNA]</scope>
    <source>
        <strain evidence="2">ATCC 14672 / DSM 40746 / JCM 4963 / KCTC 9882 / NRRL B-12104 / FH 1290</strain>
    </source>
</reference>
<sequence>MLAEHSRVGGEDARAVLSLSQDSGTPPRWRGGHFLNCTLRRALRFFYSWCGGHTDQGKAVEVDGDQRQVPAVRMA</sequence>
<proteinExistence type="predicted"/>
<accession>D5ZNS7</accession>
<name>D5ZNS7_STRV1</name>
<dbReference type="EMBL" id="DS999641">
    <property type="protein sequence ID" value="EFE72208.2"/>
    <property type="molecule type" value="Genomic_DNA"/>
</dbReference>